<evidence type="ECO:0000256" key="2">
    <source>
        <dbReference type="SAM" id="Phobius"/>
    </source>
</evidence>
<feature type="region of interest" description="Disordered" evidence="1">
    <location>
        <begin position="288"/>
        <end position="327"/>
    </location>
</feature>
<proteinExistence type="predicted"/>
<protein>
    <submittedName>
        <fullName evidence="4">Uncharacterized protein</fullName>
    </submittedName>
</protein>
<evidence type="ECO:0000313" key="5">
    <source>
        <dbReference type="Proteomes" id="UP000268162"/>
    </source>
</evidence>
<feature type="chain" id="PRO_5020509868" evidence="3">
    <location>
        <begin position="26"/>
        <end position="327"/>
    </location>
</feature>
<keyword evidence="2" id="KW-0812">Transmembrane</keyword>
<dbReference type="AlphaFoldDB" id="A0A4P9ZRF3"/>
<evidence type="ECO:0000256" key="1">
    <source>
        <dbReference type="SAM" id="MobiDB-lite"/>
    </source>
</evidence>
<feature type="signal peptide" evidence="3">
    <location>
        <begin position="1"/>
        <end position="25"/>
    </location>
</feature>
<keyword evidence="3" id="KW-0732">Signal</keyword>
<evidence type="ECO:0000256" key="3">
    <source>
        <dbReference type="SAM" id="SignalP"/>
    </source>
</evidence>
<reference evidence="5" key="1">
    <citation type="journal article" date="2018" name="Nat. Microbiol.">
        <title>Leveraging single-cell genomics to expand the fungal tree of life.</title>
        <authorList>
            <person name="Ahrendt S.R."/>
            <person name="Quandt C.A."/>
            <person name="Ciobanu D."/>
            <person name="Clum A."/>
            <person name="Salamov A."/>
            <person name="Andreopoulos B."/>
            <person name="Cheng J.F."/>
            <person name="Woyke T."/>
            <person name="Pelin A."/>
            <person name="Henrissat B."/>
            <person name="Reynolds N.K."/>
            <person name="Benny G.L."/>
            <person name="Smith M.E."/>
            <person name="James T.Y."/>
            <person name="Grigoriev I.V."/>
        </authorList>
    </citation>
    <scope>NUCLEOTIDE SEQUENCE [LARGE SCALE GENOMIC DNA]</scope>
    <source>
        <strain evidence="5">RSA 468</strain>
    </source>
</reference>
<feature type="region of interest" description="Disordered" evidence="1">
    <location>
        <begin position="84"/>
        <end position="116"/>
    </location>
</feature>
<sequence length="327" mass="35783">MRRAYVERALVWLVVACLAIAPTVAEDPKGTLKTPSQATAEPYQVGADSSADLSVRVITFMETKTFTHLALVTQTVVGQATGVPLSDNHHRYDNGKSPPAAPYPEHSEPPGTQRPSSWGEWVWSLWPVRLVRWFFRTAWSLVPWFLLRPIGSVITGSLSFMGNSLWGLARAVVWVPLACLLGLLLALTPVLGFLTISTIAGILLGGLVAWSSNLLHPKSSLPLASGQSDEYQGFPKFESNYQQCLLTDHKTANGRGTLPDNPPMARSLQDVLPKPTIPLFPIPPISPLKPAPNDVEMSTLPKSPVKVSDLRYRSPHKRLSTNELNSD</sequence>
<dbReference type="Proteomes" id="UP000268162">
    <property type="component" value="Unassembled WGS sequence"/>
</dbReference>
<gene>
    <name evidence="4" type="ORF">BJ085DRAFT_30909</name>
</gene>
<feature type="transmembrane region" description="Helical" evidence="2">
    <location>
        <begin position="193"/>
        <end position="215"/>
    </location>
</feature>
<organism evidence="4 5">
    <name type="scientific">Dimargaris cristalligena</name>
    <dbReference type="NCBI Taxonomy" id="215637"/>
    <lineage>
        <taxon>Eukaryota</taxon>
        <taxon>Fungi</taxon>
        <taxon>Fungi incertae sedis</taxon>
        <taxon>Zoopagomycota</taxon>
        <taxon>Kickxellomycotina</taxon>
        <taxon>Dimargaritomycetes</taxon>
        <taxon>Dimargaritales</taxon>
        <taxon>Dimargaritaceae</taxon>
        <taxon>Dimargaris</taxon>
    </lineage>
</organism>
<keyword evidence="5" id="KW-1185">Reference proteome</keyword>
<name>A0A4P9ZRF3_9FUNG</name>
<keyword evidence="2" id="KW-0472">Membrane</keyword>
<evidence type="ECO:0000313" key="4">
    <source>
        <dbReference type="EMBL" id="RKP35020.1"/>
    </source>
</evidence>
<feature type="transmembrane region" description="Helical" evidence="2">
    <location>
        <begin position="168"/>
        <end position="187"/>
    </location>
</feature>
<dbReference type="EMBL" id="ML002986">
    <property type="protein sequence ID" value="RKP35020.1"/>
    <property type="molecule type" value="Genomic_DNA"/>
</dbReference>
<keyword evidence="2" id="KW-1133">Transmembrane helix</keyword>
<accession>A0A4P9ZRF3</accession>